<dbReference type="InterPro" id="IPR002850">
    <property type="entry name" value="PIN_toxin-like"/>
</dbReference>
<protein>
    <recommendedName>
        <fullName evidence="1">PIN domain-containing protein</fullName>
    </recommendedName>
</protein>
<keyword evidence="3" id="KW-1185">Reference proteome</keyword>
<dbReference type="InterPro" id="IPR002716">
    <property type="entry name" value="PIN_dom"/>
</dbReference>
<reference evidence="2 3" key="1">
    <citation type="submission" date="2011-07" db="EMBL/GenBank/DDBJ databases">
        <title>The complete genome of chromosome of Emticicia oligotrophica DSM 17448.</title>
        <authorList>
            <consortium name="US DOE Joint Genome Institute (JGI-PGF)"/>
            <person name="Lucas S."/>
            <person name="Han J."/>
            <person name="Lapidus A."/>
            <person name="Bruce D."/>
            <person name="Goodwin L."/>
            <person name="Pitluck S."/>
            <person name="Peters L."/>
            <person name="Kyrpides N."/>
            <person name="Mavromatis K."/>
            <person name="Ivanova N."/>
            <person name="Ovchinnikova G."/>
            <person name="Teshima H."/>
            <person name="Detter J.C."/>
            <person name="Tapia R."/>
            <person name="Han C."/>
            <person name="Land M."/>
            <person name="Hauser L."/>
            <person name="Markowitz V."/>
            <person name="Cheng J.-F."/>
            <person name="Hugenholtz P."/>
            <person name="Woyke T."/>
            <person name="Wu D."/>
            <person name="Tindall B."/>
            <person name="Pomrenke H."/>
            <person name="Brambilla E."/>
            <person name="Klenk H.-P."/>
            <person name="Eisen J.A."/>
        </authorList>
    </citation>
    <scope>NUCLEOTIDE SEQUENCE [LARGE SCALE GENOMIC DNA]</scope>
    <source>
        <strain evidence="2 3">DSM 17448</strain>
    </source>
</reference>
<organism evidence="2 3">
    <name type="scientific">Emticicia oligotrophica (strain DSM 17448 / CIP 109782 / MTCC 6937 / GPTSA100-15)</name>
    <dbReference type="NCBI Taxonomy" id="929562"/>
    <lineage>
        <taxon>Bacteria</taxon>
        <taxon>Pseudomonadati</taxon>
        <taxon>Bacteroidota</taxon>
        <taxon>Cytophagia</taxon>
        <taxon>Cytophagales</taxon>
        <taxon>Leadbetterellaceae</taxon>
        <taxon>Emticicia</taxon>
    </lineage>
</organism>
<dbReference type="InterPro" id="IPR029060">
    <property type="entry name" value="PIN-like_dom_sf"/>
</dbReference>
<evidence type="ECO:0000259" key="1">
    <source>
        <dbReference type="SMART" id="SM00670"/>
    </source>
</evidence>
<evidence type="ECO:0000313" key="2">
    <source>
        <dbReference type="EMBL" id="AFK03391.1"/>
    </source>
</evidence>
<dbReference type="RefSeq" id="WP_015029088.1">
    <property type="nucleotide sequence ID" value="NC_018748.1"/>
</dbReference>
<name>A0ABM5N238_EMTOG</name>
<dbReference type="SMART" id="SM00670">
    <property type="entry name" value="PINc"/>
    <property type="match status" value="1"/>
</dbReference>
<dbReference type="Proteomes" id="UP000002875">
    <property type="component" value="Chromosome"/>
</dbReference>
<feature type="domain" description="PIN" evidence="1">
    <location>
        <begin position="5"/>
        <end position="117"/>
    </location>
</feature>
<dbReference type="NCBIfam" id="TIGR00305">
    <property type="entry name" value="putative toxin-antitoxin system toxin component, PIN family"/>
    <property type="match status" value="1"/>
</dbReference>
<sequence length="138" mass="15776">MSEQRKFIIDTNTLLSAVLSGTTTALAHQKALQIGVLLASDETFAELSDVLFRSKFDKYLSDEKRWQWLSNFRKMALWVDVKNHVNDCRDPKDNKFLSLALAANATLIISGDQDLLTLHPYKNIPIITARQFIDDYPF</sequence>
<proteinExistence type="predicted"/>
<gene>
    <name evidence="2" type="ordered locus">Emtol_2253</name>
</gene>
<dbReference type="PANTHER" id="PTHR34610">
    <property type="entry name" value="SSL7007 PROTEIN"/>
    <property type="match status" value="1"/>
</dbReference>
<accession>A0ABM5N238</accession>
<evidence type="ECO:0000313" key="3">
    <source>
        <dbReference type="Proteomes" id="UP000002875"/>
    </source>
</evidence>
<dbReference type="EMBL" id="CP002961">
    <property type="protein sequence ID" value="AFK03391.1"/>
    <property type="molecule type" value="Genomic_DNA"/>
</dbReference>
<dbReference type="Pfam" id="PF13470">
    <property type="entry name" value="PIN_3"/>
    <property type="match status" value="1"/>
</dbReference>
<dbReference type="SUPFAM" id="SSF88723">
    <property type="entry name" value="PIN domain-like"/>
    <property type="match status" value="1"/>
</dbReference>
<dbReference type="PANTHER" id="PTHR34610:SF3">
    <property type="entry name" value="SSL7007 PROTEIN"/>
    <property type="match status" value="1"/>
</dbReference>